<organism evidence="3 4">
    <name type="scientific">Anaerocolumna chitinilytica</name>
    <dbReference type="NCBI Taxonomy" id="1727145"/>
    <lineage>
        <taxon>Bacteria</taxon>
        <taxon>Bacillati</taxon>
        <taxon>Bacillota</taxon>
        <taxon>Clostridia</taxon>
        <taxon>Lachnospirales</taxon>
        <taxon>Lachnospiraceae</taxon>
        <taxon>Anaerocolumna</taxon>
    </lineage>
</organism>
<dbReference type="GO" id="GO:0003677">
    <property type="term" value="F:DNA binding"/>
    <property type="evidence" value="ECO:0007669"/>
    <property type="project" value="UniProtKB-KW"/>
</dbReference>
<dbReference type="KEGG" id="acht:bsdcttw_07310"/>
<accession>A0A7I8DH48</accession>
<name>A0A7I8DH48_9FIRM</name>
<dbReference type="SUPFAM" id="SSF47413">
    <property type="entry name" value="lambda repressor-like DNA-binding domains"/>
    <property type="match status" value="1"/>
</dbReference>
<gene>
    <name evidence="3" type="ORF">bsdcttw_07310</name>
</gene>
<dbReference type="Proteomes" id="UP000515703">
    <property type="component" value="Chromosome"/>
</dbReference>
<sequence length="146" mass="16928">MFDVRLKELRELKGLTQKDLAHKLNLTQSTIAYYESGKKLPTVDTLLSLAKFFYVSTDFLLGLSEGSNSPDTLSQNNLNEATNYQTSTLTSEHRKILRYFDRLSTENKELIIGKMIELYKEQPIDSEITRELERYRLELLSKNESV</sequence>
<dbReference type="InterPro" id="IPR010982">
    <property type="entry name" value="Lambda_DNA-bd_dom_sf"/>
</dbReference>
<feature type="domain" description="HTH cro/C1-type" evidence="2">
    <location>
        <begin position="6"/>
        <end position="60"/>
    </location>
</feature>
<evidence type="ECO:0000313" key="3">
    <source>
        <dbReference type="EMBL" id="BCJ97690.1"/>
    </source>
</evidence>
<evidence type="ECO:0000259" key="2">
    <source>
        <dbReference type="PROSITE" id="PS50943"/>
    </source>
</evidence>
<dbReference type="RefSeq" id="WP_185258091.1">
    <property type="nucleotide sequence ID" value="NZ_AP023368.1"/>
</dbReference>
<keyword evidence="4" id="KW-1185">Reference proteome</keyword>
<dbReference type="Gene3D" id="1.10.260.40">
    <property type="entry name" value="lambda repressor-like DNA-binding domains"/>
    <property type="match status" value="1"/>
</dbReference>
<reference evidence="3 4" key="2">
    <citation type="submission" date="2020-08" db="EMBL/GenBank/DDBJ databases">
        <authorList>
            <person name="Ueki A."/>
            <person name="Tonouchi A."/>
        </authorList>
    </citation>
    <scope>NUCLEOTIDE SEQUENCE [LARGE SCALE GENOMIC DNA]</scope>
    <source>
        <strain evidence="3 4">CTTW</strain>
    </source>
</reference>
<reference evidence="3 4" key="1">
    <citation type="submission" date="2020-08" db="EMBL/GenBank/DDBJ databases">
        <title>Draft genome sequencing of an Anaerocolumna strain isolated from anoxic soil subjected to BSD treatment.</title>
        <authorList>
            <person name="Uek A."/>
            <person name="Tonouchi A."/>
        </authorList>
    </citation>
    <scope>NUCLEOTIDE SEQUENCE [LARGE SCALE GENOMIC DNA]</scope>
    <source>
        <strain evidence="3 4">CTTW</strain>
    </source>
</reference>
<dbReference type="EMBL" id="AP023368">
    <property type="protein sequence ID" value="BCJ97690.1"/>
    <property type="molecule type" value="Genomic_DNA"/>
</dbReference>
<keyword evidence="1" id="KW-0238">DNA-binding</keyword>
<dbReference type="InterPro" id="IPR001387">
    <property type="entry name" value="Cro/C1-type_HTH"/>
</dbReference>
<dbReference type="AlphaFoldDB" id="A0A7I8DH48"/>
<dbReference type="SMART" id="SM00530">
    <property type="entry name" value="HTH_XRE"/>
    <property type="match status" value="1"/>
</dbReference>
<proteinExistence type="predicted"/>
<dbReference type="CDD" id="cd00093">
    <property type="entry name" value="HTH_XRE"/>
    <property type="match status" value="1"/>
</dbReference>
<dbReference type="PANTHER" id="PTHR46558">
    <property type="entry name" value="TRACRIPTIONAL REGULATORY PROTEIN-RELATED-RELATED"/>
    <property type="match status" value="1"/>
</dbReference>
<dbReference type="PROSITE" id="PS50943">
    <property type="entry name" value="HTH_CROC1"/>
    <property type="match status" value="1"/>
</dbReference>
<evidence type="ECO:0000313" key="4">
    <source>
        <dbReference type="Proteomes" id="UP000515703"/>
    </source>
</evidence>
<dbReference type="PANTHER" id="PTHR46558:SF11">
    <property type="entry name" value="HTH-TYPE TRANSCRIPTIONAL REGULATOR XRE"/>
    <property type="match status" value="1"/>
</dbReference>
<evidence type="ECO:0000256" key="1">
    <source>
        <dbReference type="ARBA" id="ARBA00023125"/>
    </source>
</evidence>
<protein>
    <submittedName>
        <fullName evidence="3">Transcriptional regulator</fullName>
    </submittedName>
</protein>
<dbReference type="Pfam" id="PF01381">
    <property type="entry name" value="HTH_3"/>
    <property type="match status" value="1"/>
</dbReference>